<keyword evidence="1" id="KW-0678">Repressor</keyword>
<evidence type="ECO:0000256" key="5">
    <source>
        <dbReference type="ARBA" id="ARBA00023125"/>
    </source>
</evidence>
<dbReference type="GO" id="GO:0046677">
    <property type="term" value="P:response to antibiotic"/>
    <property type="evidence" value="ECO:0007669"/>
    <property type="project" value="UniProtKB-KW"/>
</dbReference>
<evidence type="ECO:0000256" key="3">
    <source>
        <dbReference type="ARBA" id="ARBA00023012"/>
    </source>
</evidence>
<keyword evidence="3" id="KW-0902">Two-component regulatory system</keyword>
<dbReference type="PANTHER" id="PTHR48111">
    <property type="entry name" value="REGULATOR OF RPOS"/>
    <property type="match status" value="1"/>
</dbReference>
<dbReference type="AlphaFoldDB" id="A0AAQ3W9F4"/>
<dbReference type="InterPro" id="IPR036388">
    <property type="entry name" value="WH-like_DNA-bd_sf"/>
</dbReference>
<dbReference type="PROSITE" id="PS51755">
    <property type="entry name" value="OMPR_PHOB"/>
    <property type="match status" value="1"/>
</dbReference>
<dbReference type="FunFam" id="3.40.50.2300:FF:000001">
    <property type="entry name" value="DNA-binding response regulator PhoB"/>
    <property type="match status" value="1"/>
</dbReference>
<protein>
    <submittedName>
        <fullName evidence="13">Two-component system, OmpR family, response regulator Irr</fullName>
    </submittedName>
</protein>
<sequence>MVKILVVEDDDMINQVVTEFLKEKNYEVVSVRDGEQALEEFDTQEFGLLLLDIMLPSITGIDILKEVRKTSNVPVIMLTAIDDEYTQLVSFNHLINDYVVKPFSPVILMKRIENVLRMNRPSAVIELEGYLINLEDCIVTYEGQEITLTKKEYEILAVLVKRAGNLVTREQLVYQVWGYDDYMDSRILDNHMKNLRKKLPFLLIQTVKGMGYKIEVNK</sequence>
<dbReference type="PROSITE" id="PS50110">
    <property type="entry name" value="RESPONSE_REGULATORY"/>
    <property type="match status" value="1"/>
</dbReference>
<dbReference type="GO" id="GO:0000156">
    <property type="term" value="F:phosphorelay response regulator activity"/>
    <property type="evidence" value="ECO:0007669"/>
    <property type="project" value="TreeGrafter"/>
</dbReference>
<keyword evidence="2 9" id="KW-0597">Phosphoprotein</keyword>
<evidence type="ECO:0000313" key="14">
    <source>
        <dbReference type="Proteomes" id="UP000194948"/>
    </source>
</evidence>
<dbReference type="GO" id="GO:0000976">
    <property type="term" value="F:transcription cis-regulatory region binding"/>
    <property type="evidence" value="ECO:0007669"/>
    <property type="project" value="TreeGrafter"/>
</dbReference>
<dbReference type="Gene3D" id="3.40.50.2300">
    <property type="match status" value="1"/>
</dbReference>
<organism evidence="13 14">
    <name type="scientific">Candidatus Enterococcus palustris</name>
    <dbReference type="NCBI Taxonomy" id="1834189"/>
    <lineage>
        <taxon>Bacteria</taxon>
        <taxon>Bacillati</taxon>
        <taxon>Bacillota</taxon>
        <taxon>Bacilli</taxon>
        <taxon>Lactobacillales</taxon>
        <taxon>Enterococcaceae</taxon>
        <taxon>Enterococcus</taxon>
    </lineage>
</organism>
<reference evidence="13" key="2">
    <citation type="submission" date="2024-03" db="EMBL/GenBank/DDBJ databases">
        <title>The Genome Sequence of Enterococcus sp. DIV0205d.</title>
        <authorList>
            <consortium name="The Broad Institute Genomics Platform"/>
            <consortium name="The Broad Institute Microbial Omics Core"/>
            <consortium name="The Broad Institute Genomic Center for Infectious Diseases"/>
            <person name="Earl A."/>
            <person name="Manson A."/>
            <person name="Gilmore M."/>
            <person name="Schwartman J."/>
            <person name="Shea T."/>
            <person name="Abouelleil A."/>
            <person name="Cao P."/>
            <person name="Chapman S."/>
            <person name="Cusick C."/>
            <person name="Young S."/>
            <person name="Neafsey D."/>
            <person name="Nusbaum C."/>
            <person name="Birren B."/>
        </authorList>
    </citation>
    <scope>NUCLEOTIDE SEQUENCE</scope>
    <source>
        <strain evidence="13">7F3_DIV0205</strain>
    </source>
</reference>
<dbReference type="Gene3D" id="1.10.10.10">
    <property type="entry name" value="Winged helix-like DNA-binding domain superfamily/Winged helix DNA-binding domain"/>
    <property type="match status" value="1"/>
</dbReference>
<dbReference type="Pfam" id="PF00486">
    <property type="entry name" value="Trans_reg_C"/>
    <property type="match status" value="1"/>
</dbReference>
<feature type="modified residue" description="4-aspartylphosphate" evidence="9">
    <location>
        <position position="52"/>
    </location>
</feature>
<evidence type="ECO:0000256" key="8">
    <source>
        <dbReference type="ARBA" id="ARBA00023316"/>
    </source>
</evidence>
<feature type="DNA-binding region" description="OmpR/PhoB-type" evidence="10">
    <location>
        <begin position="122"/>
        <end position="216"/>
    </location>
</feature>
<dbReference type="GO" id="GO:0071555">
    <property type="term" value="P:cell wall organization"/>
    <property type="evidence" value="ECO:0007669"/>
    <property type="project" value="UniProtKB-KW"/>
</dbReference>
<evidence type="ECO:0000256" key="4">
    <source>
        <dbReference type="ARBA" id="ARBA00023015"/>
    </source>
</evidence>
<feature type="domain" description="Response regulatory" evidence="11">
    <location>
        <begin position="3"/>
        <end position="116"/>
    </location>
</feature>
<evidence type="ECO:0000313" key="13">
    <source>
        <dbReference type="EMBL" id="WYK00562.1"/>
    </source>
</evidence>
<dbReference type="GO" id="GO:0032993">
    <property type="term" value="C:protein-DNA complex"/>
    <property type="evidence" value="ECO:0007669"/>
    <property type="project" value="TreeGrafter"/>
</dbReference>
<name>A0AAQ3W9F4_9ENTE</name>
<proteinExistence type="predicted"/>
<evidence type="ECO:0000259" key="12">
    <source>
        <dbReference type="PROSITE" id="PS51755"/>
    </source>
</evidence>
<keyword evidence="6" id="KW-0804">Transcription</keyword>
<keyword evidence="5 10" id="KW-0238">DNA-binding</keyword>
<feature type="domain" description="OmpR/PhoB-type" evidence="12">
    <location>
        <begin position="122"/>
        <end position="216"/>
    </location>
</feature>
<accession>A0AAQ3W9F4</accession>
<evidence type="ECO:0000256" key="1">
    <source>
        <dbReference type="ARBA" id="ARBA00022491"/>
    </source>
</evidence>
<dbReference type="Proteomes" id="UP000194948">
    <property type="component" value="Chromosome"/>
</dbReference>
<dbReference type="SUPFAM" id="SSF52172">
    <property type="entry name" value="CheY-like"/>
    <property type="match status" value="1"/>
</dbReference>
<evidence type="ECO:0000256" key="7">
    <source>
        <dbReference type="ARBA" id="ARBA00023251"/>
    </source>
</evidence>
<evidence type="ECO:0000256" key="9">
    <source>
        <dbReference type="PROSITE-ProRule" id="PRU00169"/>
    </source>
</evidence>
<dbReference type="InterPro" id="IPR011006">
    <property type="entry name" value="CheY-like_superfamily"/>
</dbReference>
<keyword evidence="8" id="KW-0961">Cell wall biogenesis/degradation</keyword>
<dbReference type="InterPro" id="IPR001789">
    <property type="entry name" value="Sig_transdc_resp-reg_receiver"/>
</dbReference>
<gene>
    <name evidence="13" type="ORF">A5821_001660</name>
</gene>
<dbReference type="GO" id="GO:0005829">
    <property type="term" value="C:cytosol"/>
    <property type="evidence" value="ECO:0007669"/>
    <property type="project" value="TreeGrafter"/>
</dbReference>
<dbReference type="CDD" id="cd00383">
    <property type="entry name" value="trans_reg_C"/>
    <property type="match status" value="1"/>
</dbReference>
<dbReference type="EMBL" id="CP147244">
    <property type="protein sequence ID" value="WYK00562.1"/>
    <property type="molecule type" value="Genomic_DNA"/>
</dbReference>
<keyword evidence="4" id="KW-0805">Transcription regulation</keyword>
<dbReference type="PANTHER" id="PTHR48111:SF21">
    <property type="entry name" value="DNA-BINDING DUAL MASTER TRANSCRIPTIONAL REGULATOR RPAA"/>
    <property type="match status" value="1"/>
</dbReference>
<evidence type="ECO:0000256" key="10">
    <source>
        <dbReference type="PROSITE-ProRule" id="PRU01091"/>
    </source>
</evidence>
<keyword evidence="7" id="KW-0046">Antibiotic resistance</keyword>
<reference evidence="13" key="1">
    <citation type="submission" date="2017-05" db="EMBL/GenBank/DDBJ databases">
        <authorList>
            <consortium name="The Broad Institute Genomics Platform"/>
            <consortium name="The Broad Institute Genomic Center for Infectious Diseases"/>
            <person name="Earl A."/>
            <person name="Manson A."/>
            <person name="Schwartman J."/>
            <person name="Gilmore M."/>
            <person name="Abouelleil A."/>
            <person name="Cao P."/>
            <person name="Chapman S."/>
            <person name="Cusick C."/>
            <person name="Shea T."/>
            <person name="Young S."/>
            <person name="Neafsey D."/>
            <person name="Nusbaum C."/>
            <person name="Birren B."/>
        </authorList>
    </citation>
    <scope>NUCLEOTIDE SEQUENCE</scope>
    <source>
        <strain evidence="13">7F3_DIV0205</strain>
    </source>
</reference>
<dbReference type="SMART" id="SM00862">
    <property type="entry name" value="Trans_reg_C"/>
    <property type="match status" value="1"/>
</dbReference>
<dbReference type="InterPro" id="IPR001867">
    <property type="entry name" value="OmpR/PhoB-type_DNA-bd"/>
</dbReference>
<dbReference type="Pfam" id="PF00072">
    <property type="entry name" value="Response_reg"/>
    <property type="match status" value="1"/>
</dbReference>
<dbReference type="GO" id="GO:0006355">
    <property type="term" value="P:regulation of DNA-templated transcription"/>
    <property type="evidence" value="ECO:0007669"/>
    <property type="project" value="InterPro"/>
</dbReference>
<evidence type="ECO:0000259" key="11">
    <source>
        <dbReference type="PROSITE" id="PS50110"/>
    </source>
</evidence>
<dbReference type="CDD" id="cd17574">
    <property type="entry name" value="REC_OmpR"/>
    <property type="match status" value="1"/>
</dbReference>
<evidence type="ECO:0000256" key="6">
    <source>
        <dbReference type="ARBA" id="ARBA00023163"/>
    </source>
</evidence>
<dbReference type="SMART" id="SM00448">
    <property type="entry name" value="REC"/>
    <property type="match status" value="1"/>
</dbReference>
<dbReference type="RefSeq" id="WP_086314087.1">
    <property type="nucleotide sequence ID" value="NZ_CP147244.1"/>
</dbReference>
<keyword evidence="14" id="KW-1185">Reference proteome</keyword>
<evidence type="ECO:0000256" key="2">
    <source>
        <dbReference type="ARBA" id="ARBA00022553"/>
    </source>
</evidence>
<dbReference type="InterPro" id="IPR039420">
    <property type="entry name" value="WalR-like"/>
</dbReference>